<gene>
    <name evidence="4" type="ORF">SAMN02745220_03127</name>
</gene>
<evidence type="ECO:0000313" key="5">
    <source>
        <dbReference type="Proteomes" id="UP000184603"/>
    </source>
</evidence>
<dbReference type="Gene3D" id="3.10.580.10">
    <property type="entry name" value="CBS-domain"/>
    <property type="match status" value="1"/>
</dbReference>
<dbReference type="Pfam" id="PF00571">
    <property type="entry name" value="CBS"/>
    <property type="match status" value="2"/>
</dbReference>
<protein>
    <submittedName>
        <fullName evidence="4">Acetoin utilization protein AcuB</fullName>
    </submittedName>
</protein>
<organism evidence="4 5">
    <name type="scientific">Desulfopila aestuarii DSM 18488</name>
    <dbReference type="NCBI Taxonomy" id="1121416"/>
    <lineage>
        <taxon>Bacteria</taxon>
        <taxon>Pseudomonadati</taxon>
        <taxon>Thermodesulfobacteriota</taxon>
        <taxon>Desulfobulbia</taxon>
        <taxon>Desulfobulbales</taxon>
        <taxon>Desulfocapsaceae</taxon>
        <taxon>Desulfopila</taxon>
    </lineage>
</organism>
<keyword evidence="5" id="KW-1185">Reference proteome</keyword>
<evidence type="ECO:0000259" key="3">
    <source>
        <dbReference type="PROSITE" id="PS51371"/>
    </source>
</evidence>
<evidence type="ECO:0000256" key="2">
    <source>
        <dbReference type="PROSITE-ProRule" id="PRU00703"/>
    </source>
</evidence>
<dbReference type="OrthoDB" id="9780653at2"/>
<sequence>MFVRLWMTTELITIGPEQSVVEAQHCMQDNRIRRIPVVDAEGSLVGIVSQRDILNFLPSILDGSSSGASSLAGSTKVGDIMACTPMCVNPLTPLETVAQLMRQHKIGGMPVVDDNGILVGIITESDIFSAFMEVLGAGGDGARIEMIIGKESRALYTVMDIFKRYDIFVQAITVHHDFGENKRLLTIRVRGEELDGMIDALRRSGAQINRIQIGTEPL</sequence>
<feature type="domain" description="CBS" evidence="3">
    <location>
        <begin position="81"/>
        <end position="138"/>
    </location>
</feature>
<evidence type="ECO:0000313" key="4">
    <source>
        <dbReference type="EMBL" id="SHO49877.1"/>
    </source>
</evidence>
<dbReference type="STRING" id="1121416.SAMN02745220_03127"/>
<accession>A0A1M7YB73</accession>
<keyword evidence="1 2" id="KW-0129">CBS domain</keyword>
<dbReference type="PANTHER" id="PTHR43080:SF2">
    <property type="entry name" value="CBS DOMAIN-CONTAINING PROTEIN"/>
    <property type="match status" value="1"/>
</dbReference>
<dbReference type="SMART" id="SM00116">
    <property type="entry name" value="CBS"/>
    <property type="match status" value="2"/>
</dbReference>
<dbReference type="AlphaFoldDB" id="A0A1M7YB73"/>
<dbReference type="RefSeq" id="WP_073614595.1">
    <property type="nucleotide sequence ID" value="NZ_FRFE01000016.1"/>
</dbReference>
<dbReference type="PANTHER" id="PTHR43080">
    <property type="entry name" value="CBS DOMAIN-CONTAINING PROTEIN CBSX3, MITOCHONDRIAL"/>
    <property type="match status" value="1"/>
</dbReference>
<dbReference type="Proteomes" id="UP000184603">
    <property type="component" value="Unassembled WGS sequence"/>
</dbReference>
<dbReference type="EMBL" id="FRFE01000016">
    <property type="protein sequence ID" value="SHO49877.1"/>
    <property type="molecule type" value="Genomic_DNA"/>
</dbReference>
<name>A0A1M7YB73_9BACT</name>
<dbReference type="PROSITE" id="PS51371">
    <property type="entry name" value="CBS"/>
    <property type="match status" value="2"/>
</dbReference>
<dbReference type="SUPFAM" id="SSF54631">
    <property type="entry name" value="CBS-domain pair"/>
    <property type="match status" value="1"/>
</dbReference>
<dbReference type="InterPro" id="IPR046342">
    <property type="entry name" value="CBS_dom_sf"/>
</dbReference>
<dbReference type="InterPro" id="IPR000644">
    <property type="entry name" value="CBS_dom"/>
</dbReference>
<dbReference type="InterPro" id="IPR051257">
    <property type="entry name" value="Diverse_CBS-Domain"/>
</dbReference>
<feature type="domain" description="CBS" evidence="3">
    <location>
        <begin position="7"/>
        <end position="63"/>
    </location>
</feature>
<proteinExistence type="predicted"/>
<dbReference type="CDD" id="cd04584">
    <property type="entry name" value="CBS_pair_AcuB_like"/>
    <property type="match status" value="1"/>
</dbReference>
<reference evidence="4 5" key="1">
    <citation type="submission" date="2016-12" db="EMBL/GenBank/DDBJ databases">
        <authorList>
            <person name="Song W.-J."/>
            <person name="Kurnit D.M."/>
        </authorList>
    </citation>
    <scope>NUCLEOTIDE SEQUENCE [LARGE SCALE GENOMIC DNA]</scope>
    <source>
        <strain evidence="4 5">DSM 18488</strain>
    </source>
</reference>
<evidence type="ECO:0000256" key="1">
    <source>
        <dbReference type="ARBA" id="ARBA00023122"/>
    </source>
</evidence>